<dbReference type="AlphaFoldDB" id="A0A1G8NSY2"/>
<name>A0A1G8NSY2_9GAMM</name>
<dbReference type="InterPro" id="IPR037061">
    <property type="entry name" value="Lytic_TGlycoase_superhlx_L_sf"/>
</dbReference>
<dbReference type="Gene3D" id="1.25.20.10">
    <property type="entry name" value="Bacterial muramidases"/>
    <property type="match status" value="1"/>
</dbReference>
<evidence type="ECO:0000256" key="1">
    <source>
        <dbReference type="ARBA" id="ARBA00007734"/>
    </source>
</evidence>
<reference evidence="6" key="1">
    <citation type="submission" date="2016-10" db="EMBL/GenBank/DDBJ databases">
        <authorList>
            <person name="Varghese N."/>
            <person name="Submissions S."/>
        </authorList>
    </citation>
    <scope>NUCLEOTIDE SEQUENCE [LARGE SCALE GENOMIC DNA]</scope>
    <source>
        <strain evidence="6">DSM 23317</strain>
    </source>
</reference>
<dbReference type="SUPFAM" id="SSF53955">
    <property type="entry name" value="Lysozyme-like"/>
    <property type="match status" value="1"/>
</dbReference>
<feature type="domain" description="Transglycosylase SLT" evidence="3">
    <location>
        <begin position="475"/>
        <end position="582"/>
    </location>
</feature>
<dbReference type="PROSITE" id="PS00922">
    <property type="entry name" value="TRANSGLYCOSYLASE"/>
    <property type="match status" value="1"/>
</dbReference>
<sequence length="631" mass="73781">MARIGWTIIILLWVGLAWGQPALSPQQLEYKQALSALKQGDNDEFRRLRNQLQDYPLLPYLDFEHRSSQMHKLTAQQAVEILSALTNTPLYDRFKHRYLVQAGKQQRWSTFLSISPQPPRNTDLRCYYYRAKLAEGDTKAAWAGARALWLTDRSLPQACTPLLRAWQQAGRRNNELIWQRMLLTFEGNQGSRLAYLNTLLSRSWRERGDLLVRLYQHPKEIRQRTTIKHHQEQGRQIAAVTLYRLARRAPEYALKHYLRWQGQLGEREDAVRTRVIRYALADNLWTPELAGLMESFPEDTLIVLRTRQLIARGDWQAINHWLARIQNTEADDWQYWRARAMEELTLSEEADAAYRALAKRRSYYGFLAAQRLGLPYRMNQALPENDPQLTARVATLASVQRIGELLALEDHRAARSEWRWQLLRASKAQQWALTRLAFEQGWHYLSVEGTITAKSWDAVPWRFPDAYGDDFTHFARQRQLDDTLLRAVARRESALYPLARSGANAYGLMQLLPTTAKQVARQQKLSYSGARSLYQPRFNIQLGSAYLKQLMDQYQDNRILTAAAYNAGPNRVKRWLKNSDGKLAMDQFVDTIPYRETRDYVKAILSYQLIYRTLQQRPSDLVSQPEWQRHY</sequence>
<dbReference type="CDD" id="cd13401">
    <property type="entry name" value="Slt70-like"/>
    <property type="match status" value="1"/>
</dbReference>
<dbReference type="GO" id="GO:0042597">
    <property type="term" value="C:periplasmic space"/>
    <property type="evidence" value="ECO:0007669"/>
    <property type="project" value="InterPro"/>
</dbReference>
<dbReference type="RefSeq" id="WP_090363213.1">
    <property type="nucleotide sequence ID" value="NZ_FNEM01000003.1"/>
</dbReference>
<dbReference type="Pfam" id="PF00760">
    <property type="entry name" value="Cucumo_coat"/>
    <property type="match status" value="1"/>
</dbReference>
<dbReference type="EMBL" id="FNEM01000003">
    <property type="protein sequence ID" value="SDI83302.1"/>
    <property type="molecule type" value="Genomic_DNA"/>
</dbReference>
<comment type="similarity">
    <text evidence="1">Belongs to the transglycosylase Slt family.</text>
</comment>
<feature type="domain" description="Lytic transglycosylase superhelical linker" evidence="4">
    <location>
        <begin position="394"/>
        <end position="458"/>
    </location>
</feature>
<evidence type="ECO:0000313" key="5">
    <source>
        <dbReference type="EMBL" id="SDI83302.1"/>
    </source>
</evidence>
<accession>A0A1G8NSY2</accession>
<evidence type="ECO:0000256" key="2">
    <source>
        <dbReference type="ARBA" id="ARBA00022729"/>
    </source>
</evidence>
<dbReference type="InterPro" id="IPR023346">
    <property type="entry name" value="Lysozyme-like_dom_sf"/>
</dbReference>
<dbReference type="InterPro" id="IPR000189">
    <property type="entry name" value="Transglyc_AS"/>
</dbReference>
<keyword evidence="6" id="KW-1185">Reference proteome</keyword>
<dbReference type="GO" id="GO:0004553">
    <property type="term" value="F:hydrolase activity, hydrolyzing O-glycosyl compounds"/>
    <property type="evidence" value="ECO:0007669"/>
    <property type="project" value="InterPro"/>
</dbReference>
<dbReference type="Gene3D" id="1.10.530.10">
    <property type="match status" value="1"/>
</dbReference>
<dbReference type="Gene3D" id="1.10.1240.20">
    <property type="entry name" value="Lytic transglycosylase, superhelical linker domain"/>
    <property type="match status" value="1"/>
</dbReference>
<dbReference type="SUPFAM" id="SSF48435">
    <property type="entry name" value="Bacterial muramidases"/>
    <property type="match status" value="1"/>
</dbReference>
<protein>
    <submittedName>
        <fullName evidence="5">Soluble lytic murein transglycosylase</fullName>
    </submittedName>
</protein>
<proteinExistence type="inferred from homology"/>
<dbReference type="PANTHER" id="PTHR37423:SF5">
    <property type="entry name" value="SOLUBLE LYTIC MUREIN TRANSGLYCOSYLASE"/>
    <property type="match status" value="1"/>
</dbReference>
<dbReference type="InterPro" id="IPR008939">
    <property type="entry name" value="Lytic_TGlycosylase_superhlx_U"/>
</dbReference>
<dbReference type="InterPro" id="IPR012289">
    <property type="entry name" value="Lytic_TGlycosylase_superhlx_L"/>
</dbReference>
<dbReference type="GO" id="GO:0000270">
    <property type="term" value="P:peptidoglycan metabolic process"/>
    <property type="evidence" value="ECO:0007669"/>
    <property type="project" value="InterPro"/>
</dbReference>
<evidence type="ECO:0000259" key="3">
    <source>
        <dbReference type="Pfam" id="PF01464"/>
    </source>
</evidence>
<dbReference type="Pfam" id="PF01464">
    <property type="entry name" value="SLT"/>
    <property type="match status" value="1"/>
</dbReference>
<dbReference type="OrthoDB" id="92254at2"/>
<dbReference type="GO" id="GO:0016020">
    <property type="term" value="C:membrane"/>
    <property type="evidence" value="ECO:0007669"/>
    <property type="project" value="InterPro"/>
</dbReference>
<dbReference type="Proteomes" id="UP000199527">
    <property type="component" value="Unassembled WGS sequence"/>
</dbReference>
<evidence type="ECO:0000313" key="6">
    <source>
        <dbReference type="Proteomes" id="UP000199527"/>
    </source>
</evidence>
<evidence type="ECO:0000259" key="4">
    <source>
        <dbReference type="Pfam" id="PF14718"/>
    </source>
</evidence>
<gene>
    <name evidence="5" type="ORF">SAMN04488540_103224</name>
</gene>
<dbReference type="GO" id="GO:0008933">
    <property type="term" value="F:peptidoglycan lytic transglycosylase activity"/>
    <property type="evidence" value="ECO:0007669"/>
    <property type="project" value="InterPro"/>
</dbReference>
<dbReference type="InterPro" id="IPR008258">
    <property type="entry name" value="Transglycosylase_SLT_dom_1"/>
</dbReference>
<organism evidence="5 6">
    <name type="scientific">Ferrimonas sediminum</name>
    <dbReference type="NCBI Taxonomy" id="718193"/>
    <lineage>
        <taxon>Bacteria</taxon>
        <taxon>Pseudomonadati</taxon>
        <taxon>Pseudomonadota</taxon>
        <taxon>Gammaproteobacteria</taxon>
        <taxon>Alteromonadales</taxon>
        <taxon>Ferrimonadaceae</taxon>
        <taxon>Ferrimonas</taxon>
    </lineage>
</organism>
<dbReference type="PANTHER" id="PTHR37423">
    <property type="entry name" value="SOLUBLE LYTIC MUREIN TRANSGLYCOSYLASE-RELATED"/>
    <property type="match status" value="1"/>
</dbReference>
<dbReference type="Pfam" id="PF14718">
    <property type="entry name" value="SLT_L"/>
    <property type="match status" value="1"/>
</dbReference>
<keyword evidence="2" id="KW-0732">Signal</keyword>